<proteinExistence type="predicted"/>
<sequence length="54" mass="6099">MEPPAVHGALLIAVENAMTEDVLQEELAIKGSLQRPLIHLRVLWEAKARRVKKE</sequence>
<evidence type="ECO:0000313" key="2">
    <source>
        <dbReference type="Proteomes" id="UP000886653"/>
    </source>
</evidence>
<comment type="caution">
    <text evidence="1">The sequence shown here is derived from an EMBL/GenBank/DDBJ whole genome shotgun (WGS) entry which is preliminary data.</text>
</comment>
<dbReference type="EMBL" id="MU167357">
    <property type="protein sequence ID" value="KAG0142182.1"/>
    <property type="molecule type" value="Genomic_DNA"/>
</dbReference>
<protein>
    <submittedName>
        <fullName evidence="1">Uncharacterized protein</fullName>
    </submittedName>
</protein>
<dbReference type="Proteomes" id="UP000886653">
    <property type="component" value="Unassembled WGS sequence"/>
</dbReference>
<reference evidence="1" key="1">
    <citation type="submission" date="2013-11" db="EMBL/GenBank/DDBJ databases">
        <title>Genome sequence of the fusiform rust pathogen reveals effectors for host alternation and coevolution with pine.</title>
        <authorList>
            <consortium name="DOE Joint Genome Institute"/>
            <person name="Smith K."/>
            <person name="Pendleton A."/>
            <person name="Kubisiak T."/>
            <person name="Anderson C."/>
            <person name="Salamov A."/>
            <person name="Aerts A."/>
            <person name="Riley R."/>
            <person name="Clum A."/>
            <person name="Lindquist E."/>
            <person name="Ence D."/>
            <person name="Campbell M."/>
            <person name="Kronenberg Z."/>
            <person name="Feau N."/>
            <person name="Dhillon B."/>
            <person name="Hamelin R."/>
            <person name="Burleigh J."/>
            <person name="Smith J."/>
            <person name="Yandell M."/>
            <person name="Nelson C."/>
            <person name="Grigoriev I."/>
            <person name="Davis J."/>
        </authorList>
    </citation>
    <scope>NUCLEOTIDE SEQUENCE</scope>
    <source>
        <strain evidence="1">G11</strain>
    </source>
</reference>
<name>A0A9P6NAS8_9BASI</name>
<keyword evidence="2" id="KW-1185">Reference proteome</keyword>
<evidence type="ECO:0000313" key="1">
    <source>
        <dbReference type="EMBL" id="KAG0142182.1"/>
    </source>
</evidence>
<gene>
    <name evidence="1" type="ORF">CROQUDRAFT_97848</name>
</gene>
<organism evidence="1 2">
    <name type="scientific">Cronartium quercuum f. sp. fusiforme G11</name>
    <dbReference type="NCBI Taxonomy" id="708437"/>
    <lineage>
        <taxon>Eukaryota</taxon>
        <taxon>Fungi</taxon>
        <taxon>Dikarya</taxon>
        <taxon>Basidiomycota</taxon>
        <taxon>Pucciniomycotina</taxon>
        <taxon>Pucciniomycetes</taxon>
        <taxon>Pucciniales</taxon>
        <taxon>Coleosporiaceae</taxon>
        <taxon>Cronartium</taxon>
    </lineage>
</organism>
<dbReference type="AlphaFoldDB" id="A0A9P6NAS8"/>
<accession>A0A9P6NAS8</accession>